<feature type="compositionally biased region" description="Basic and acidic residues" evidence="2">
    <location>
        <begin position="543"/>
        <end position="552"/>
    </location>
</feature>
<dbReference type="FunCoup" id="Q09495">
    <property type="interactions" value="170"/>
</dbReference>
<organism evidence="3 4">
    <name type="scientific">Caenorhabditis elegans</name>
    <dbReference type="NCBI Taxonomy" id="6239"/>
    <lineage>
        <taxon>Eukaryota</taxon>
        <taxon>Metazoa</taxon>
        <taxon>Ecdysozoa</taxon>
        <taxon>Nematoda</taxon>
        <taxon>Chromadorea</taxon>
        <taxon>Rhabditida</taxon>
        <taxon>Rhabditina</taxon>
        <taxon>Rhabditomorpha</taxon>
        <taxon>Rhabditoidea</taxon>
        <taxon>Rhabditidae</taxon>
        <taxon>Peloderinae</taxon>
        <taxon>Caenorhabditis</taxon>
    </lineage>
</organism>
<evidence type="ECO:0000313" key="3">
    <source>
        <dbReference type="EMBL" id="CAA87102.1"/>
    </source>
</evidence>
<evidence type="ECO:0000313" key="4">
    <source>
        <dbReference type="Proteomes" id="UP000001940"/>
    </source>
</evidence>
<dbReference type="PaxDb" id="6239-C34C12.2"/>
<sequence>MTKKKVYNKRKRKEASIRVLEAIREKRKQQLAENARLEAEQAEQDVAPEPIDVQDPVINAGNIVEDAEPLNVNPSPPQPRKFNFRVANLEIARQAKISQNLMKTSETASTSSPVRQQVKTEIVPRVSQRTIVKTQALPRVNAPVLSSVPAKNPLPPKFVYINTAGLKRKRDDDKNTPSTSNSITLNPSSRGDQTQFIVHLQRTIERLEKEKAALTEKLTMREDEIKVFSVEFVNIQKENVKLMKENKAKESQISNQSIQVRNSWKFADLFKKELQKSRKDVSEVKWKIDKIEKKVGIKKPTPRKKPDVKLINPEDISLMSDRTQDGEDSSDFGSPLAKYLKPDQPSTSSACYGKPFYFESTSSSSRKPITASPGPPGRTQISDQLNTGEVRYVVNSGKPFNFSSESNSRNLKLIPGYIKRPEFRYIKPEGFTSASYKAQSEGMSSFLKTGSSATPENSKKSAHFDMPDISSTPYKSHVVVESDEMNSSSSTIGGFESEKKDNGALGSQKSPMPDIATALHNIFDSKEVQSSSSTTGSSAPPENSKKSDHFDMPDISSTLYRSRVEPISSSSSGSTSTSAPRYVPKPIAQPARYAIPSPGALNALRRPPEWKGQRRHAPSYVKSRESVTFRGCSRFPVTSPHFAKAHLEPVTDGKDDSKIVKYRFVPKRPDFDGEREHKK</sequence>
<dbReference type="PIR" id="T19703">
    <property type="entry name" value="T19703"/>
</dbReference>
<evidence type="ECO:0000256" key="2">
    <source>
        <dbReference type="SAM" id="MobiDB-lite"/>
    </source>
</evidence>
<dbReference type="GeneID" id="175448"/>
<keyword evidence="1" id="KW-0175">Coiled coil</keyword>
<reference evidence="3 4" key="1">
    <citation type="journal article" date="1998" name="Science">
        <title>Genome sequence of the nematode C. elegans: a platform for investigating biology.</title>
        <authorList>
            <consortium name="The C. elegans sequencing consortium"/>
            <person name="Sulson J.E."/>
            <person name="Waterston R."/>
        </authorList>
    </citation>
    <scope>NUCLEOTIDE SEQUENCE [LARGE SCALE GENOMIC DNA]</scope>
    <source>
        <strain evidence="3 4">Bristol N2</strain>
    </source>
</reference>
<feature type="compositionally biased region" description="Low complexity" evidence="2">
    <location>
        <begin position="568"/>
        <end position="578"/>
    </location>
</feature>
<gene>
    <name evidence="3 5" type="ORF">C34C12.2</name>
    <name evidence="3" type="ORF">CELE_C34C12.2</name>
</gene>
<feature type="region of interest" description="Disordered" evidence="2">
    <location>
        <begin position="297"/>
        <end position="347"/>
    </location>
</feature>
<feature type="region of interest" description="Disordered" evidence="2">
    <location>
        <begin position="359"/>
        <end position="383"/>
    </location>
</feature>
<keyword evidence="6" id="KW-1267">Proteomics identification</keyword>
<dbReference type="InParanoid" id="Q09495"/>
<dbReference type="SMR" id="Q09495"/>
<dbReference type="Proteomes" id="UP000001940">
    <property type="component" value="Chromosome III"/>
</dbReference>
<feature type="coiled-coil region" evidence="1">
    <location>
        <begin position="197"/>
        <end position="224"/>
    </location>
</feature>
<dbReference type="PeptideAtlas" id="Q09495"/>
<name>Q09495_CAEEL</name>
<feature type="region of interest" description="Disordered" evidence="2">
    <location>
        <begin position="165"/>
        <end position="190"/>
    </location>
</feature>
<keyword evidence="4" id="KW-1185">Reference proteome</keyword>
<dbReference type="WormBase" id="C34C12.2">
    <property type="protein sequence ID" value="CE03056"/>
    <property type="gene ID" value="WBGene00007921"/>
</dbReference>
<dbReference type="AGR" id="WB:WBGene00007921"/>
<evidence type="ECO:0000313" key="5">
    <source>
        <dbReference type="WormBase" id="C34C12.2"/>
    </source>
</evidence>
<dbReference type="KEGG" id="cel:CELE_C34C12.2"/>
<feature type="region of interest" description="Disordered" evidence="2">
    <location>
        <begin position="446"/>
        <end position="512"/>
    </location>
</feature>
<feature type="compositionally biased region" description="Basic and acidic residues" evidence="2">
    <location>
        <begin position="457"/>
        <end position="466"/>
    </location>
</feature>
<dbReference type="HOGENOM" id="CLU_405033_0_0_1"/>
<evidence type="ECO:0007829" key="6">
    <source>
        <dbReference type="PeptideAtlas" id="Q09495"/>
    </source>
</evidence>
<dbReference type="EMBL" id="BX284603">
    <property type="protein sequence ID" value="CAA87102.1"/>
    <property type="molecule type" value="Genomic_DNA"/>
</dbReference>
<dbReference type="UCSC" id="C34C12.2">
    <property type="organism name" value="c. elegans"/>
</dbReference>
<evidence type="ECO:0000256" key="1">
    <source>
        <dbReference type="SAM" id="Coils"/>
    </source>
</evidence>
<feature type="compositionally biased region" description="Polar residues" evidence="2">
    <location>
        <begin position="446"/>
        <end position="456"/>
    </location>
</feature>
<dbReference type="AlphaFoldDB" id="Q09495"/>
<protein>
    <submittedName>
        <fullName evidence="3">Fibronectin type-III domain-containing protein</fullName>
    </submittedName>
</protein>
<dbReference type="RefSeq" id="NP_497712.1">
    <property type="nucleotide sequence ID" value="NM_065311.6"/>
</dbReference>
<feature type="region of interest" description="Disordered" evidence="2">
    <location>
        <begin position="526"/>
        <end position="622"/>
    </location>
</feature>
<proteinExistence type="evidence at protein level"/>
<dbReference type="Bgee" id="WBGene00007921">
    <property type="expression patterns" value="Expressed in germ line (C elegans) and 4 other cell types or tissues"/>
</dbReference>
<dbReference type="CTD" id="175448"/>
<accession>Q09495</accession>
<feature type="compositionally biased region" description="Polar residues" evidence="2">
    <location>
        <begin position="176"/>
        <end position="190"/>
    </location>
</feature>